<accession>G8NTQ0</accession>
<evidence type="ECO:0000256" key="1">
    <source>
        <dbReference type="SAM" id="Phobius"/>
    </source>
</evidence>
<feature type="transmembrane region" description="Helical" evidence="1">
    <location>
        <begin position="75"/>
        <end position="95"/>
    </location>
</feature>
<keyword evidence="1" id="KW-0472">Membrane</keyword>
<feature type="transmembrane region" description="Helical" evidence="1">
    <location>
        <begin position="39"/>
        <end position="63"/>
    </location>
</feature>
<keyword evidence="1" id="KW-0812">Transmembrane</keyword>
<dbReference type="EMBL" id="CP003130">
    <property type="protein sequence ID" value="AEU36374.1"/>
    <property type="molecule type" value="Genomic_DNA"/>
</dbReference>
<name>G8NTQ0_GRAMM</name>
<feature type="transmembrane region" description="Helical" evidence="1">
    <location>
        <begin position="157"/>
        <end position="176"/>
    </location>
</feature>
<dbReference type="RefSeq" id="WP_014265252.1">
    <property type="nucleotide sequence ID" value="NC_016631.1"/>
</dbReference>
<sequence length="276" mass="30746">MILNNQRIQVTSENTTAAGKYLVGSETSVFSISDLRIPVWSIFATLGLGLLVLLPGGFVYMWVARHISTETSNTMPWLGGYIDHAVMLVIALVLSAWLSKGRLAEYGLRWPQGKSYVLPALVWGTLFGVLMTAVDYFPQILKRIPPPEHLSLTPLSLIGWLGAYGIVVGFTEEIPFRGLLQTFLMRHTSGRIRCGKFDMHVAGVILALLFALAHITSFWQGNVWLAVGQQSYGFVLGIVYAYWREKSGSLLAPILGHNISDGIEYALLFLMTWLWR</sequence>
<dbReference type="InterPro" id="IPR003675">
    <property type="entry name" value="Rce1/LyrA-like_dom"/>
</dbReference>
<dbReference type="GO" id="GO:0080120">
    <property type="term" value="P:CAAX-box protein maturation"/>
    <property type="evidence" value="ECO:0007669"/>
    <property type="project" value="UniProtKB-ARBA"/>
</dbReference>
<dbReference type="OrthoDB" id="1434800at2"/>
<dbReference type="Pfam" id="PF02517">
    <property type="entry name" value="Rce1-like"/>
    <property type="match status" value="1"/>
</dbReference>
<evidence type="ECO:0000313" key="3">
    <source>
        <dbReference type="EMBL" id="AEU36374.1"/>
    </source>
</evidence>
<reference evidence="3 4" key="1">
    <citation type="submission" date="2011-11" db="EMBL/GenBank/DDBJ databases">
        <title>Complete sequence of Granulicella mallensis MP5ACTX8.</title>
        <authorList>
            <consortium name="US DOE Joint Genome Institute"/>
            <person name="Lucas S."/>
            <person name="Copeland A."/>
            <person name="Lapidus A."/>
            <person name="Cheng J.-F."/>
            <person name="Goodwin L."/>
            <person name="Pitluck S."/>
            <person name="Peters L."/>
            <person name="Lu M."/>
            <person name="Detter J.C."/>
            <person name="Han C."/>
            <person name="Tapia R."/>
            <person name="Land M."/>
            <person name="Hauser L."/>
            <person name="Kyrpides N."/>
            <person name="Ivanova N."/>
            <person name="Mikhailova N."/>
            <person name="Pagani I."/>
            <person name="Rawat S."/>
            <person name="Mannisto M."/>
            <person name="Haggblom M."/>
            <person name="Woyke T."/>
        </authorList>
    </citation>
    <scope>NUCLEOTIDE SEQUENCE [LARGE SCALE GENOMIC DNA]</scope>
    <source>
        <strain evidence="4">ATCC BAA-1857 / DSM 23137 / MP5ACTX8</strain>
    </source>
</reference>
<evidence type="ECO:0000313" key="4">
    <source>
        <dbReference type="Proteomes" id="UP000007113"/>
    </source>
</evidence>
<dbReference type="Proteomes" id="UP000007113">
    <property type="component" value="Chromosome"/>
</dbReference>
<dbReference type="HOGENOM" id="CLU_1007469_0_0_0"/>
<feature type="domain" description="CAAX prenyl protease 2/Lysostaphin resistance protein A-like" evidence="2">
    <location>
        <begin position="156"/>
        <end position="261"/>
    </location>
</feature>
<gene>
    <name evidence="3" type="ordered locus">AciX8_2044</name>
</gene>
<dbReference type="KEGG" id="gma:AciX8_2044"/>
<evidence type="ECO:0000259" key="2">
    <source>
        <dbReference type="Pfam" id="PF02517"/>
    </source>
</evidence>
<dbReference type="eggNOG" id="COG1266">
    <property type="taxonomic scope" value="Bacteria"/>
</dbReference>
<dbReference type="AlphaFoldDB" id="G8NTQ0"/>
<dbReference type="GO" id="GO:0004175">
    <property type="term" value="F:endopeptidase activity"/>
    <property type="evidence" value="ECO:0007669"/>
    <property type="project" value="UniProtKB-ARBA"/>
</dbReference>
<keyword evidence="4" id="KW-1185">Reference proteome</keyword>
<feature type="transmembrane region" description="Helical" evidence="1">
    <location>
        <begin position="197"/>
        <end position="217"/>
    </location>
</feature>
<protein>
    <submittedName>
        <fullName evidence="3">Abortive infection protein</fullName>
    </submittedName>
</protein>
<keyword evidence="1" id="KW-1133">Transmembrane helix</keyword>
<organism evidence="3 4">
    <name type="scientific">Granulicella mallensis (strain ATCC BAA-1857 / DSM 23137 / MP5ACTX8)</name>
    <dbReference type="NCBI Taxonomy" id="682795"/>
    <lineage>
        <taxon>Bacteria</taxon>
        <taxon>Pseudomonadati</taxon>
        <taxon>Acidobacteriota</taxon>
        <taxon>Terriglobia</taxon>
        <taxon>Terriglobales</taxon>
        <taxon>Acidobacteriaceae</taxon>
        <taxon>Granulicella</taxon>
    </lineage>
</organism>
<feature type="transmembrane region" description="Helical" evidence="1">
    <location>
        <begin position="116"/>
        <end position="137"/>
    </location>
</feature>
<proteinExistence type="predicted"/>